<accession>A0A4Y8URD1</accession>
<dbReference type="RefSeq" id="WP_134844564.1">
    <property type="nucleotide sequence ID" value="NZ_SGVY01000071.1"/>
</dbReference>
<evidence type="ECO:0000313" key="1">
    <source>
        <dbReference type="EMBL" id="TFH70901.1"/>
    </source>
</evidence>
<sequence length="98" mass="11179">MSDNILSKIPKPLLEKAQKVIKEALEESTEKEHSKRTGKMSLKSASVSRIVHKEIITLNEIITWAKSHCPKEDDVKFVVILKSATIIQYTIKGRFMSR</sequence>
<dbReference type="GeneID" id="302996744"/>
<dbReference type="Proteomes" id="UP000297872">
    <property type="component" value="Unassembled WGS sequence"/>
</dbReference>
<name>A0A4Y8URD1_9BACT</name>
<comment type="caution">
    <text evidence="1">The sequence shown here is derived from an EMBL/GenBank/DDBJ whole genome shotgun (WGS) entry which is preliminary data.</text>
</comment>
<dbReference type="AlphaFoldDB" id="A0A4Y8URD1"/>
<keyword evidence="2" id="KW-1185">Reference proteome</keyword>
<evidence type="ECO:0000313" key="2">
    <source>
        <dbReference type="Proteomes" id="UP000297872"/>
    </source>
</evidence>
<dbReference type="EMBL" id="SGVY01000071">
    <property type="protein sequence ID" value="TFH70901.1"/>
    <property type="molecule type" value="Genomic_DNA"/>
</dbReference>
<reference evidence="1 2" key="1">
    <citation type="submission" date="2019-02" db="EMBL/GenBank/DDBJ databases">
        <title>Draft Genome Sequence of the Prevotella sp. BCRC 81118, Isolated from Human Feces.</title>
        <authorList>
            <person name="Huang C.-H."/>
        </authorList>
    </citation>
    <scope>NUCLEOTIDE SEQUENCE [LARGE SCALE GENOMIC DNA]</scope>
    <source>
        <strain evidence="1 2">BCRC 81118</strain>
    </source>
</reference>
<organism evidence="1 2">
    <name type="scientific">Segatella hominis</name>
    <dbReference type="NCBI Taxonomy" id="2518605"/>
    <lineage>
        <taxon>Bacteria</taxon>
        <taxon>Pseudomonadati</taxon>
        <taxon>Bacteroidota</taxon>
        <taxon>Bacteroidia</taxon>
        <taxon>Bacteroidales</taxon>
        <taxon>Prevotellaceae</taxon>
        <taxon>Segatella</taxon>
    </lineage>
</organism>
<gene>
    <name evidence="1" type="ORF">EXN75_15900</name>
</gene>
<proteinExistence type="predicted"/>
<protein>
    <submittedName>
        <fullName evidence="1">Uncharacterized protein</fullName>
    </submittedName>
</protein>